<dbReference type="InterPro" id="IPR020456">
    <property type="entry name" value="Acylphosphatase"/>
</dbReference>
<sequence>MGFTWPWKRQRTSRPVSEGAVRRRLRYAGEVQAVGFRFTAQQIARRVEVAGWVENLDDGDVLVEVQGLPGQVDEFKKEVAAASASADTWIKATLVDENDIPVVAEDSFRVRY</sequence>
<gene>
    <name evidence="10" type="ORF">SAMN05216446_1136</name>
    <name evidence="9" type="ORF">SAMN05216447_10313</name>
</gene>
<reference evidence="10" key="1">
    <citation type="submission" date="2016-10" db="EMBL/GenBank/DDBJ databases">
        <authorList>
            <person name="de Groot N.N."/>
        </authorList>
    </citation>
    <scope>NUCLEOTIDE SEQUENCE [LARGE SCALE GENOMIC DNA]</scope>
    <source>
        <strain evidence="10">KHGC19</strain>
    </source>
</reference>
<evidence type="ECO:0000313" key="9">
    <source>
        <dbReference type="EMBL" id="SEH46724.1"/>
    </source>
</evidence>
<keyword evidence="4 6" id="KW-0378">Hydrolase</keyword>
<dbReference type="PANTHER" id="PTHR10029:SF3">
    <property type="entry name" value="ACYLPHOSPHATASE-RELATED"/>
    <property type="match status" value="1"/>
</dbReference>
<dbReference type="Pfam" id="PF00708">
    <property type="entry name" value="Acylphosphatase"/>
    <property type="match status" value="1"/>
</dbReference>
<evidence type="ECO:0000313" key="11">
    <source>
        <dbReference type="Proteomes" id="UP000199128"/>
    </source>
</evidence>
<evidence type="ECO:0000256" key="4">
    <source>
        <dbReference type="ARBA" id="ARBA00022801"/>
    </source>
</evidence>
<evidence type="ECO:0000256" key="6">
    <source>
        <dbReference type="PROSITE-ProRule" id="PRU00520"/>
    </source>
</evidence>
<feature type="domain" description="Acylphosphatase-like" evidence="8">
    <location>
        <begin position="22"/>
        <end position="112"/>
    </location>
</feature>
<dbReference type="InterPro" id="IPR036046">
    <property type="entry name" value="Acylphosphatase-like_dom_sf"/>
</dbReference>
<name>A0A1H9PWE8_9ACTN</name>
<dbReference type="EMBL" id="FNWT01000003">
    <property type="protein sequence ID" value="SEH46724.1"/>
    <property type="molecule type" value="Genomic_DNA"/>
</dbReference>
<proteinExistence type="inferred from homology"/>
<protein>
    <recommendedName>
        <fullName evidence="3 6">acylphosphatase</fullName>
        <ecNumber evidence="2 6">3.6.1.7</ecNumber>
    </recommendedName>
</protein>
<evidence type="ECO:0000256" key="3">
    <source>
        <dbReference type="ARBA" id="ARBA00015991"/>
    </source>
</evidence>
<reference evidence="11 12" key="2">
    <citation type="submission" date="2016-10" db="EMBL/GenBank/DDBJ databases">
        <authorList>
            <person name="Varghese N."/>
            <person name="Submissions S."/>
        </authorList>
    </citation>
    <scope>NUCLEOTIDE SEQUENCE [LARGE SCALE GENOMIC DNA]</scope>
    <source>
        <strain evidence="11">KHGC19</strain>
        <strain evidence="9 12">WCP15</strain>
    </source>
</reference>
<evidence type="ECO:0000259" key="8">
    <source>
        <dbReference type="PROSITE" id="PS51160"/>
    </source>
</evidence>
<dbReference type="AlphaFoldDB" id="A0A1H9PWE8"/>
<dbReference type="PROSITE" id="PS51160">
    <property type="entry name" value="ACYLPHOSPHATASE_3"/>
    <property type="match status" value="1"/>
</dbReference>
<dbReference type="Proteomes" id="UP000199128">
    <property type="component" value="Unassembled WGS sequence"/>
</dbReference>
<dbReference type="GO" id="GO:0003998">
    <property type="term" value="F:acylphosphatase activity"/>
    <property type="evidence" value="ECO:0007669"/>
    <property type="project" value="UniProtKB-EC"/>
</dbReference>
<evidence type="ECO:0000256" key="5">
    <source>
        <dbReference type="ARBA" id="ARBA00047645"/>
    </source>
</evidence>
<dbReference type="InterPro" id="IPR001792">
    <property type="entry name" value="Acylphosphatase-like_dom"/>
</dbReference>
<organism evidence="10 11">
    <name type="scientific">Parafannyhessea umbonata</name>
    <dbReference type="NCBI Taxonomy" id="604330"/>
    <lineage>
        <taxon>Bacteria</taxon>
        <taxon>Bacillati</taxon>
        <taxon>Actinomycetota</taxon>
        <taxon>Coriobacteriia</taxon>
        <taxon>Coriobacteriales</taxon>
        <taxon>Atopobiaceae</taxon>
        <taxon>Parafannyhessea</taxon>
    </lineage>
</organism>
<comment type="similarity">
    <text evidence="1 7">Belongs to the acylphosphatase family.</text>
</comment>
<evidence type="ECO:0000313" key="12">
    <source>
        <dbReference type="Proteomes" id="UP000199135"/>
    </source>
</evidence>
<evidence type="ECO:0000313" key="10">
    <source>
        <dbReference type="EMBL" id="SER52480.1"/>
    </source>
</evidence>
<evidence type="ECO:0000256" key="2">
    <source>
        <dbReference type="ARBA" id="ARBA00012150"/>
    </source>
</evidence>
<dbReference type="EMBL" id="FOGP01000004">
    <property type="protein sequence ID" value="SER52480.1"/>
    <property type="molecule type" value="Genomic_DNA"/>
</dbReference>
<evidence type="ECO:0000256" key="1">
    <source>
        <dbReference type="ARBA" id="ARBA00005614"/>
    </source>
</evidence>
<dbReference type="PANTHER" id="PTHR10029">
    <property type="entry name" value="ACYLPHOSPHATASE"/>
    <property type="match status" value="1"/>
</dbReference>
<dbReference type="EC" id="3.6.1.7" evidence="2 6"/>
<accession>A0A1H9PWE8</accession>
<feature type="active site" evidence="6">
    <location>
        <position position="37"/>
    </location>
</feature>
<evidence type="ECO:0000256" key="7">
    <source>
        <dbReference type="RuleBase" id="RU004168"/>
    </source>
</evidence>
<feature type="active site" evidence="6">
    <location>
        <position position="55"/>
    </location>
</feature>
<dbReference type="Proteomes" id="UP000199135">
    <property type="component" value="Unassembled WGS sequence"/>
</dbReference>
<dbReference type="SUPFAM" id="SSF54975">
    <property type="entry name" value="Acylphosphatase/BLUF domain-like"/>
    <property type="match status" value="1"/>
</dbReference>
<comment type="catalytic activity">
    <reaction evidence="5 6">
        <text>an acyl phosphate + H2O = a carboxylate + phosphate + H(+)</text>
        <dbReference type="Rhea" id="RHEA:14965"/>
        <dbReference type="ChEBI" id="CHEBI:15377"/>
        <dbReference type="ChEBI" id="CHEBI:15378"/>
        <dbReference type="ChEBI" id="CHEBI:29067"/>
        <dbReference type="ChEBI" id="CHEBI:43474"/>
        <dbReference type="ChEBI" id="CHEBI:59918"/>
        <dbReference type="EC" id="3.6.1.7"/>
    </reaction>
</comment>
<dbReference type="RefSeq" id="WP_159443996.1">
    <property type="nucleotide sequence ID" value="NZ_FNWT01000003.1"/>
</dbReference>
<keyword evidence="12" id="KW-1185">Reference proteome</keyword>
<dbReference type="Gene3D" id="3.30.70.100">
    <property type="match status" value="1"/>
</dbReference>